<evidence type="ECO:0000256" key="1">
    <source>
        <dbReference type="SAM" id="MobiDB-lite"/>
    </source>
</evidence>
<keyword evidence="2" id="KW-0472">Membrane</keyword>
<name>A0A7G4YW89_9VIRU</name>
<keyword evidence="4" id="KW-1185">Reference proteome</keyword>
<feature type="transmembrane region" description="Helical" evidence="2">
    <location>
        <begin position="67"/>
        <end position="87"/>
    </location>
</feature>
<dbReference type="EMBL" id="MN745082">
    <property type="protein sequence ID" value="QMU95570.1"/>
    <property type="molecule type" value="Genomic_RNA"/>
</dbReference>
<keyword evidence="2" id="KW-1133">Transmembrane helix</keyword>
<sequence>MIRNRLHDVTNSGSSSEELELVVLKPPARGGRPHSTYYRTRLRARPDVPKFWTEMQSHITQHTTPSIRYILLAIIAGLVGIAIRWLFERPKSVNKLRQRRRRGDRTIRSHPSRVQTTLRTTEDNGSSEEESKIDWSKIPD</sequence>
<feature type="region of interest" description="Disordered" evidence="1">
    <location>
        <begin position="96"/>
        <end position="140"/>
    </location>
</feature>
<reference evidence="3" key="1">
    <citation type="journal article" date="2020" name="Microb. Ecol.">
        <title>The RNA Virome and Its Dynamics in an Invasive Fruit Fly, Bactrocera dorsalis, Imply Interactions Between Host and Viruses.</title>
        <authorList>
            <person name="Zhang W."/>
            <person name="Gu Q."/>
            <person name="Niu J."/>
            <person name="Wang J.J."/>
        </authorList>
    </citation>
    <scope>NUCLEOTIDE SEQUENCE</scope>
    <source>
        <strain evidence="3">BDTLV1.abc7</strain>
    </source>
</reference>
<keyword evidence="2" id="KW-0812">Transmembrane</keyword>
<accession>A0A7G4YW89</accession>
<evidence type="ECO:0000313" key="3">
    <source>
        <dbReference type="EMBL" id="QMU95570.1"/>
    </source>
</evidence>
<proteinExistence type="predicted"/>
<feature type="compositionally biased region" description="Basic residues" evidence="1">
    <location>
        <begin position="96"/>
        <end position="111"/>
    </location>
</feature>
<protein>
    <submittedName>
        <fullName evidence="3">Uncharacterized protein</fullName>
    </submittedName>
</protein>
<evidence type="ECO:0000313" key="4">
    <source>
        <dbReference type="Proteomes" id="UP001231606"/>
    </source>
</evidence>
<organism evidence="3 4">
    <name type="scientific">Bactrocera dorsalis toti-like virus 1</name>
    <dbReference type="NCBI Taxonomy" id="2760897"/>
    <lineage>
        <taxon>Viruses</taxon>
        <taxon>Riboviria</taxon>
        <taxon>Orthornavirae</taxon>
        <taxon>Duplornaviricota</taxon>
        <taxon>Chrymotiviricetes</taxon>
        <taxon>Ghabrivirales</taxon>
        <taxon>Betatotivirineae</taxon>
        <taxon>Inseviridae</taxon>
        <taxon>Insevirus</taxon>
        <taxon>Insevirus jyugo</taxon>
    </lineage>
</organism>
<dbReference type="Proteomes" id="UP001231606">
    <property type="component" value="Segment"/>
</dbReference>
<evidence type="ECO:0000256" key="2">
    <source>
        <dbReference type="SAM" id="Phobius"/>
    </source>
</evidence>
<feature type="compositionally biased region" description="Basic and acidic residues" evidence="1">
    <location>
        <begin position="129"/>
        <end position="140"/>
    </location>
</feature>